<reference evidence="3 4" key="1">
    <citation type="journal article" date="2012" name="Proc. Natl. Acad. Sci. U.S.A.">
        <title>Comparative genomics of Ceriporiopsis subvermispora and Phanerochaete chrysosporium provide insight into selective ligninolysis.</title>
        <authorList>
            <person name="Fernandez-Fueyo E."/>
            <person name="Ruiz-Duenas F.J."/>
            <person name="Ferreira P."/>
            <person name="Floudas D."/>
            <person name="Hibbett D.S."/>
            <person name="Canessa P."/>
            <person name="Larrondo L.F."/>
            <person name="James T.Y."/>
            <person name="Seelenfreund D."/>
            <person name="Lobos S."/>
            <person name="Polanco R."/>
            <person name="Tello M."/>
            <person name="Honda Y."/>
            <person name="Watanabe T."/>
            <person name="Watanabe T."/>
            <person name="Ryu J.S."/>
            <person name="Kubicek C.P."/>
            <person name="Schmoll M."/>
            <person name="Gaskell J."/>
            <person name="Hammel K.E."/>
            <person name="St John F.J."/>
            <person name="Vanden Wymelenberg A."/>
            <person name="Sabat G."/>
            <person name="Splinter BonDurant S."/>
            <person name="Syed K."/>
            <person name="Yadav J.S."/>
            <person name="Doddapaneni H."/>
            <person name="Subramanian V."/>
            <person name="Lavin J.L."/>
            <person name="Oguiza J.A."/>
            <person name="Perez G."/>
            <person name="Pisabarro A.G."/>
            <person name="Ramirez L."/>
            <person name="Santoyo F."/>
            <person name="Master E."/>
            <person name="Coutinho P.M."/>
            <person name="Henrissat B."/>
            <person name="Lombard V."/>
            <person name="Magnuson J.K."/>
            <person name="Kuees U."/>
            <person name="Hori C."/>
            <person name="Igarashi K."/>
            <person name="Samejima M."/>
            <person name="Held B.W."/>
            <person name="Barry K.W."/>
            <person name="LaButti K.M."/>
            <person name="Lapidus A."/>
            <person name="Lindquist E.A."/>
            <person name="Lucas S.M."/>
            <person name="Riley R."/>
            <person name="Salamov A.A."/>
            <person name="Hoffmeister D."/>
            <person name="Schwenk D."/>
            <person name="Hadar Y."/>
            <person name="Yarden O."/>
            <person name="de Vries R.P."/>
            <person name="Wiebenga A."/>
            <person name="Stenlid J."/>
            <person name="Eastwood D."/>
            <person name="Grigoriev I.V."/>
            <person name="Berka R.M."/>
            <person name="Blanchette R.A."/>
            <person name="Kersten P."/>
            <person name="Martinez A.T."/>
            <person name="Vicuna R."/>
            <person name="Cullen D."/>
        </authorList>
    </citation>
    <scope>NUCLEOTIDE SEQUENCE [LARGE SCALE GENOMIC DNA]</scope>
    <source>
        <strain evidence="3 4">B</strain>
    </source>
</reference>
<keyword evidence="4" id="KW-1185">Reference proteome</keyword>
<evidence type="ECO:0000313" key="3">
    <source>
        <dbReference type="EMBL" id="EMD40107.1"/>
    </source>
</evidence>
<dbReference type="InterPro" id="IPR044053">
    <property type="entry name" value="AsaB-like"/>
</dbReference>
<dbReference type="PANTHER" id="PTHR34598">
    <property type="entry name" value="BLL6449 PROTEIN"/>
    <property type="match status" value="1"/>
</dbReference>
<dbReference type="HOGENOM" id="CLU_042688_2_0_1"/>
<protein>
    <recommendedName>
        <fullName evidence="5">Methyltransferase</fullName>
    </recommendedName>
</protein>
<accession>M2RNT7</accession>
<feature type="region of interest" description="Disordered" evidence="2">
    <location>
        <begin position="122"/>
        <end position="142"/>
    </location>
</feature>
<dbReference type="PANTHER" id="PTHR34598:SF3">
    <property type="entry name" value="OXIDOREDUCTASE AN1597"/>
    <property type="match status" value="1"/>
</dbReference>
<name>M2RNT7_CERS8</name>
<dbReference type="GO" id="GO:0016491">
    <property type="term" value="F:oxidoreductase activity"/>
    <property type="evidence" value="ECO:0007669"/>
    <property type="project" value="InterPro"/>
</dbReference>
<dbReference type="NCBIfam" id="NF041278">
    <property type="entry name" value="CmcJ_NvfI_EfuI"/>
    <property type="match status" value="1"/>
</dbReference>
<gene>
    <name evidence="3" type="ORF">CERSUDRAFT_63592</name>
</gene>
<evidence type="ECO:0008006" key="5">
    <source>
        <dbReference type="Google" id="ProtNLM"/>
    </source>
</evidence>
<dbReference type="AlphaFoldDB" id="M2RNT7"/>
<dbReference type="Proteomes" id="UP000016930">
    <property type="component" value="Unassembled WGS sequence"/>
</dbReference>
<dbReference type="EMBL" id="KB445793">
    <property type="protein sequence ID" value="EMD40107.1"/>
    <property type="molecule type" value="Genomic_DNA"/>
</dbReference>
<evidence type="ECO:0000313" key="4">
    <source>
        <dbReference type="Proteomes" id="UP000016930"/>
    </source>
</evidence>
<organism evidence="3 4">
    <name type="scientific">Ceriporiopsis subvermispora (strain B)</name>
    <name type="common">White-rot fungus</name>
    <name type="synonym">Gelatoporia subvermispora</name>
    <dbReference type="NCBI Taxonomy" id="914234"/>
    <lineage>
        <taxon>Eukaryota</taxon>
        <taxon>Fungi</taxon>
        <taxon>Dikarya</taxon>
        <taxon>Basidiomycota</taxon>
        <taxon>Agaricomycotina</taxon>
        <taxon>Agaricomycetes</taxon>
        <taxon>Polyporales</taxon>
        <taxon>Gelatoporiaceae</taxon>
        <taxon>Gelatoporia</taxon>
    </lineage>
</organism>
<comment type="similarity">
    <text evidence="1">Belongs to the asaB hydroxylase/desaturase family.</text>
</comment>
<dbReference type="STRING" id="914234.M2RNT7"/>
<proteinExistence type="inferred from homology"/>
<evidence type="ECO:0000256" key="1">
    <source>
        <dbReference type="ARBA" id="ARBA00023604"/>
    </source>
</evidence>
<sequence>MATAAVLTPKDVPTSLNYYTPIGEEAPFNYVYEPPEGTPRSNVGTDPRPVVIHDVRGKEDTVSLDTTGFQFTKHVSEEKDFLDEELIKTRYYKEVEELLKKELGAKRVFIFDHTIRRLTVDSRRKPDENGNSPSGRGPVERVHIDQTFDASVKRVHYHLGDEAERLLKGRVRIINVWRPIGNPVYHKPLAVADWRTLDKEHDLVPVRHIYPHREGSTFSVRYNPDHRWYYLSNQTPDEVLFIKCYDSEGDRARLTPHTAFPDSTSPKDAPHRESIEVRTLVFDTE</sequence>
<dbReference type="OrthoDB" id="412788at2759"/>
<evidence type="ECO:0000256" key="2">
    <source>
        <dbReference type="SAM" id="MobiDB-lite"/>
    </source>
</evidence>